<dbReference type="Pfam" id="PF01832">
    <property type="entry name" value="Glucosaminidase"/>
    <property type="match status" value="1"/>
</dbReference>
<dbReference type="EMBL" id="AZEE01000030">
    <property type="protein sequence ID" value="KRK96999.1"/>
    <property type="molecule type" value="Genomic_DNA"/>
</dbReference>
<dbReference type="Gene3D" id="1.10.530.10">
    <property type="match status" value="1"/>
</dbReference>
<comment type="similarity">
    <text evidence="1">Belongs to the glycosyl hydrolase 73 family.</text>
</comment>
<keyword evidence="5" id="KW-1185">Reference proteome</keyword>
<evidence type="ECO:0000259" key="3">
    <source>
        <dbReference type="SMART" id="SM00047"/>
    </source>
</evidence>
<evidence type="ECO:0000256" key="1">
    <source>
        <dbReference type="ARBA" id="ARBA00010266"/>
    </source>
</evidence>
<evidence type="ECO:0000256" key="2">
    <source>
        <dbReference type="ARBA" id="ARBA00022801"/>
    </source>
</evidence>
<evidence type="ECO:0000313" key="4">
    <source>
        <dbReference type="EMBL" id="KRK96999.1"/>
    </source>
</evidence>
<proteinExistence type="inferred from homology"/>
<comment type="caution">
    <text evidence="4">The sequence shown here is derived from an EMBL/GenBank/DDBJ whole genome shotgun (WGS) entry which is preliminary data.</text>
</comment>
<dbReference type="Gene3D" id="4.10.80.30">
    <property type="entry name" value="DNA polymerase, domain 6"/>
    <property type="match status" value="1"/>
</dbReference>
<reference evidence="4 5" key="1">
    <citation type="journal article" date="2015" name="Genome Announc.">
        <title>Expanding the biotechnology potential of lactobacilli through comparative genomics of 213 strains and associated genera.</title>
        <authorList>
            <person name="Sun Z."/>
            <person name="Harris H.M."/>
            <person name="McCann A."/>
            <person name="Guo C."/>
            <person name="Argimon S."/>
            <person name="Zhang W."/>
            <person name="Yang X."/>
            <person name="Jeffery I.B."/>
            <person name="Cooney J.C."/>
            <person name="Kagawa T.F."/>
            <person name="Liu W."/>
            <person name="Song Y."/>
            <person name="Salvetti E."/>
            <person name="Wrobel A."/>
            <person name="Rasinkangas P."/>
            <person name="Parkhill J."/>
            <person name="Rea M.C."/>
            <person name="O'Sullivan O."/>
            <person name="Ritari J."/>
            <person name="Douillard F.P."/>
            <person name="Paul Ross R."/>
            <person name="Yang R."/>
            <person name="Briner A.E."/>
            <person name="Felis G.E."/>
            <person name="de Vos W.M."/>
            <person name="Barrangou R."/>
            <person name="Klaenhammer T.R."/>
            <person name="Caufield P.W."/>
            <person name="Cui Y."/>
            <person name="Zhang H."/>
            <person name="O'Toole P.W."/>
        </authorList>
    </citation>
    <scope>NUCLEOTIDE SEQUENCE [LARGE SCALE GENOMIC DNA]</scope>
    <source>
        <strain evidence="4 5">DSM 19909</strain>
    </source>
</reference>
<dbReference type="PANTHER" id="PTHR33308">
    <property type="entry name" value="PEPTIDOGLYCAN HYDROLASE FLGJ"/>
    <property type="match status" value="1"/>
</dbReference>
<dbReference type="Proteomes" id="UP000051160">
    <property type="component" value="Unassembled WGS sequence"/>
</dbReference>
<feature type="domain" description="Mannosyl-glycoprotein endo-beta-N-acetylglucosamidase-like" evidence="3">
    <location>
        <begin position="55"/>
        <end position="205"/>
    </location>
</feature>
<dbReference type="SMART" id="SM00047">
    <property type="entry name" value="LYZ2"/>
    <property type="match status" value="1"/>
</dbReference>
<organism evidence="4 5">
    <name type="scientific">Secundilactobacillus odoratitofui DSM 19909 = JCM 15043</name>
    <dbReference type="NCBI Taxonomy" id="1423776"/>
    <lineage>
        <taxon>Bacteria</taxon>
        <taxon>Bacillati</taxon>
        <taxon>Bacillota</taxon>
        <taxon>Bacilli</taxon>
        <taxon>Lactobacillales</taxon>
        <taxon>Lactobacillaceae</taxon>
        <taxon>Secundilactobacillus</taxon>
    </lineage>
</organism>
<dbReference type="AlphaFoldDB" id="A0A0R1LZ11"/>
<evidence type="ECO:0000313" key="5">
    <source>
        <dbReference type="Proteomes" id="UP000051160"/>
    </source>
</evidence>
<protein>
    <submittedName>
        <fullName evidence="4">N-acetylmuramidase</fullName>
    </submittedName>
</protein>
<sequence length="207" mass="23175">MAKKRRRKKNNQSGVATLIFVLALFVIGGGVGVRYLMNDFFGTQNRSTAQVSTSETPEQKRQRRFISAMAKPAVRVYKKNHQVLPSIVVAQAIIESNWGQSQLYQQADNPFGMKGNYNGNTKLFPTTEYVNGKAEKINAYFRVYPSLEAAILDHDAVVSRQFLPSGTTNYRTAAKLLQTNGYATDPSYAKKLINVIGTYSLNRFDGY</sequence>
<dbReference type="GO" id="GO:0004040">
    <property type="term" value="F:amidase activity"/>
    <property type="evidence" value="ECO:0007669"/>
    <property type="project" value="InterPro"/>
</dbReference>
<gene>
    <name evidence="4" type="ORF">FD04_GL001855</name>
</gene>
<dbReference type="InterPro" id="IPR051056">
    <property type="entry name" value="Glycosyl_Hydrolase_73"/>
</dbReference>
<keyword evidence="2" id="KW-0378">Hydrolase</keyword>
<dbReference type="RefSeq" id="WP_056948800.1">
    <property type="nucleotide sequence ID" value="NZ_AZEE01000030.1"/>
</dbReference>
<dbReference type="InterPro" id="IPR002901">
    <property type="entry name" value="MGlyc_endo_b_GlcNAc-like_dom"/>
</dbReference>
<name>A0A0R1LZ11_9LACO</name>
<dbReference type="PANTHER" id="PTHR33308:SF9">
    <property type="entry name" value="PEPTIDOGLYCAN HYDROLASE FLGJ"/>
    <property type="match status" value="1"/>
</dbReference>
<dbReference type="STRING" id="1423776.FD04_GL001855"/>
<dbReference type="PATRIC" id="fig|1423776.4.peg.1878"/>
<accession>A0A0R1LZ11</accession>